<protein>
    <submittedName>
        <fullName evidence="1">Uncharacterized protein</fullName>
    </submittedName>
</protein>
<sequence>MIPTLQRNSNTSGPSAIFSLLAQSSLVPEVATGSSTPTLTRATTAYVTDWEGLLKPVLSGESRFTGARRVQNLLTGSSIDIFAAPWGHDTQGTGTHSRTLNYATAPDGTTTAVRYQWSNGGTAANWTRFYQSIGTARSSGISSVWLKSNTGSSQTIYLFDPGPSTAVLCTVTTTWQRFVSNTRTSGLSQYFGYVAAGVVGNCTTDGDILVWGSMGEEITGQSNQNPSEYVSVGVLSAPYHGAGVDGVKYFTTLNGNTVSSNVVTEATGVAIKPTNGSSATTTDASGPFGYLSEIQSINLLTFSNDVTNAAWVKTTMTTALTSTGPDGVPNSATRCTASAGNALALQTYVAAASSRTYSVWVKRITGTGNFQLTQDGTTFTTVTTTAGWTQVQLNASQLNAVLGFRIVTNGDAFDIWCNGFEAGAIATSPIPTTTVAVTRNADSLTYAISGNMLTATGAYYSEWTCPANATYPRIITSAAANEAAYFSSSTQLNLTDGTQRNLNTTTLPKTTPTKFATTWGGTSSFGSLAGVASADGGFDGTLIGAGTNFGIGAWDGGTGYELNGTVRNVKIYAATQTTTQLNALTA</sequence>
<evidence type="ECO:0000313" key="4">
    <source>
        <dbReference type="EMBL" id="CAB5228400.1"/>
    </source>
</evidence>
<dbReference type="EMBL" id="LR798384">
    <property type="protein sequence ID" value="CAB5228400.1"/>
    <property type="molecule type" value="Genomic_DNA"/>
</dbReference>
<evidence type="ECO:0000313" key="3">
    <source>
        <dbReference type="EMBL" id="CAB4213853.1"/>
    </source>
</evidence>
<evidence type="ECO:0000313" key="1">
    <source>
        <dbReference type="EMBL" id="CAB4171384.1"/>
    </source>
</evidence>
<dbReference type="EMBL" id="LR797401">
    <property type="protein sequence ID" value="CAB4213853.1"/>
    <property type="molecule type" value="Genomic_DNA"/>
</dbReference>
<name>A0A6J5PVC2_9CAUD</name>
<reference evidence="1" key="1">
    <citation type="submission" date="2020-05" db="EMBL/GenBank/DDBJ databases">
        <authorList>
            <person name="Chiriac C."/>
            <person name="Salcher M."/>
            <person name="Ghai R."/>
            <person name="Kavagutti S V."/>
        </authorList>
    </citation>
    <scope>NUCLEOTIDE SEQUENCE</scope>
</reference>
<dbReference type="EMBL" id="LR797032">
    <property type="protein sequence ID" value="CAB4182358.1"/>
    <property type="molecule type" value="Genomic_DNA"/>
</dbReference>
<gene>
    <name evidence="2" type="ORF">UFOVP1095_7</name>
    <name evidence="3" type="ORF">UFOVP1452_7</name>
    <name evidence="4" type="ORF">UFOVP1540_36</name>
    <name evidence="1" type="ORF">UFOVP918_7</name>
</gene>
<organism evidence="1">
    <name type="scientific">uncultured Caudovirales phage</name>
    <dbReference type="NCBI Taxonomy" id="2100421"/>
    <lineage>
        <taxon>Viruses</taxon>
        <taxon>Duplodnaviria</taxon>
        <taxon>Heunggongvirae</taxon>
        <taxon>Uroviricota</taxon>
        <taxon>Caudoviricetes</taxon>
        <taxon>Peduoviridae</taxon>
        <taxon>Maltschvirus</taxon>
        <taxon>Maltschvirus maltsch</taxon>
    </lineage>
</organism>
<evidence type="ECO:0000313" key="2">
    <source>
        <dbReference type="EMBL" id="CAB4182358.1"/>
    </source>
</evidence>
<dbReference type="EMBL" id="LR796867">
    <property type="protein sequence ID" value="CAB4171384.1"/>
    <property type="molecule type" value="Genomic_DNA"/>
</dbReference>
<accession>A0A6J5PVC2</accession>
<proteinExistence type="predicted"/>